<name>A0A834MGS5_RHYFE</name>
<dbReference type="AlphaFoldDB" id="A0A834MGS5"/>
<dbReference type="Proteomes" id="UP000625711">
    <property type="component" value="Unassembled WGS sequence"/>
</dbReference>
<reference evidence="2" key="1">
    <citation type="submission" date="2020-08" db="EMBL/GenBank/DDBJ databases">
        <title>Genome sequencing and assembly of the red palm weevil Rhynchophorus ferrugineus.</title>
        <authorList>
            <person name="Dias G.B."/>
            <person name="Bergman C.M."/>
            <person name="Manee M."/>
        </authorList>
    </citation>
    <scope>NUCLEOTIDE SEQUENCE</scope>
    <source>
        <strain evidence="2">AA-2017</strain>
        <tissue evidence="2">Whole larva</tissue>
    </source>
</reference>
<protein>
    <submittedName>
        <fullName evidence="2">Uncharacterized protein</fullName>
    </submittedName>
</protein>
<keyword evidence="3" id="KW-1185">Reference proteome</keyword>
<evidence type="ECO:0000313" key="3">
    <source>
        <dbReference type="Proteomes" id="UP000625711"/>
    </source>
</evidence>
<sequence length="105" mass="11834">MVNENRFRNAAPEFSRPTNLQASTRPVSVGENGRDFPHFSAPINAQLCKSSYECARSGAGAINHPLDNKIVAKSLRDRPQPHHHHLRRFGSLSPGEFLLPYKLFR</sequence>
<organism evidence="2 3">
    <name type="scientific">Rhynchophorus ferrugineus</name>
    <name type="common">Red palm weevil</name>
    <name type="synonym">Curculio ferrugineus</name>
    <dbReference type="NCBI Taxonomy" id="354439"/>
    <lineage>
        <taxon>Eukaryota</taxon>
        <taxon>Metazoa</taxon>
        <taxon>Ecdysozoa</taxon>
        <taxon>Arthropoda</taxon>
        <taxon>Hexapoda</taxon>
        <taxon>Insecta</taxon>
        <taxon>Pterygota</taxon>
        <taxon>Neoptera</taxon>
        <taxon>Endopterygota</taxon>
        <taxon>Coleoptera</taxon>
        <taxon>Polyphaga</taxon>
        <taxon>Cucujiformia</taxon>
        <taxon>Curculionidae</taxon>
        <taxon>Dryophthorinae</taxon>
        <taxon>Rhynchophorus</taxon>
    </lineage>
</organism>
<feature type="region of interest" description="Disordered" evidence="1">
    <location>
        <begin position="1"/>
        <end position="33"/>
    </location>
</feature>
<comment type="caution">
    <text evidence="2">The sequence shown here is derived from an EMBL/GenBank/DDBJ whole genome shotgun (WGS) entry which is preliminary data.</text>
</comment>
<gene>
    <name evidence="2" type="ORF">GWI33_007291</name>
</gene>
<feature type="compositionally biased region" description="Polar residues" evidence="1">
    <location>
        <begin position="16"/>
        <end position="26"/>
    </location>
</feature>
<evidence type="ECO:0000313" key="2">
    <source>
        <dbReference type="EMBL" id="KAF7279405.1"/>
    </source>
</evidence>
<dbReference type="EMBL" id="JAACXV010000364">
    <property type="protein sequence ID" value="KAF7279405.1"/>
    <property type="molecule type" value="Genomic_DNA"/>
</dbReference>
<accession>A0A834MGS5</accession>
<evidence type="ECO:0000256" key="1">
    <source>
        <dbReference type="SAM" id="MobiDB-lite"/>
    </source>
</evidence>
<proteinExistence type="predicted"/>